<dbReference type="Pfam" id="PF03519">
    <property type="entry name" value="Invas_SpaK"/>
    <property type="match status" value="1"/>
</dbReference>
<dbReference type="SUPFAM" id="SSF69635">
    <property type="entry name" value="Type III secretory system chaperone-like"/>
    <property type="match status" value="1"/>
</dbReference>
<evidence type="ECO:0000313" key="2">
    <source>
        <dbReference type="Proteomes" id="UP001515641"/>
    </source>
</evidence>
<dbReference type="EMBL" id="JAAOMA010000003">
    <property type="protein sequence ID" value="NHR04342.1"/>
    <property type="molecule type" value="Genomic_DNA"/>
</dbReference>
<dbReference type="CDD" id="cd17035">
    <property type="entry name" value="T3SC_IB_Spa15-like"/>
    <property type="match status" value="1"/>
</dbReference>
<gene>
    <name evidence="1" type="ORF">HA052_03945</name>
</gene>
<name>A0ABX0KXS5_9NEIS</name>
<accession>A0ABX0KXS5</accession>
<comment type="caution">
    <text evidence="1">The sequence shown here is derived from an EMBL/GenBank/DDBJ whole genome shotgun (WGS) entry which is preliminary data.</text>
</comment>
<reference evidence="1 2" key="1">
    <citation type="submission" date="2020-03" db="EMBL/GenBank/DDBJ databases">
        <title>Draft genome sequence of environmentally isolated cultures.</title>
        <authorList>
            <person name="Wilson H.S."/>
            <person name="De Leon M.E."/>
        </authorList>
    </citation>
    <scope>NUCLEOTIDE SEQUENCE [LARGE SCALE GENOMIC DNA]</scope>
    <source>
        <strain evidence="1 2">HSC-31F16</strain>
    </source>
</reference>
<evidence type="ECO:0000313" key="1">
    <source>
        <dbReference type="EMBL" id="NHR04342.1"/>
    </source>
</evidence>
<dbReference type="Gene3D" id="3.30.1460.10">
    <property type="match status" value="1"/>
</dbReference>
<protein>
    <submittedName>
        <fullName evidence="1">Uncharacterized protein</fullName>
    </submittedName>
</protein>
<dbReference type="Proteomes" id="UP001515641">
    <property type="component" value="Unassembled WGS sequence"/>
</dbReference>
<organism evidence="1 2">
    <name type="scientific">Chromobacterium fluminis</name>
    <dbReference type="NCBI Taxonomy" id="3044269"/>
    <lineage>
        <taxon>Bacteria</taxon>
        <taxon>Pseudomonadati</taxon>
        <taxon>Pseudomonadota</taxon>
        <taxon>Betaproteobacteria</taxon>
        <taxon>Neisseriales</taxon>
        <taxon>Chromobacteriaceae</taxon>
        <taxon>Chromobacterium</taxon>
    </lineage>
</organism>
<proteinExistence type="predicted"/>
<dbReference type="InterPro" id="IPR003065">
    <property type="entry name" value="Invas_SpaK"/>
</dbReference>
<keyword evidence="2" id="KW-1185">Reference proteome</keyword>
<dbReference type="RefSeq" id="WP_166450855.1">
    <property type="nucleotide sequence ID" value="NZ_JAAOMA010000003.1"/>
</dbReference>
<sequence length="146" mass="16101">MNPLSFSHQISLRLDQVIVEVAAQFGLPANQIQSIEQENSIALQVHNLPDVLLSVSDDRLWIWSLLPIHDENQLLSHAAEVLAILIDPVEGVETGQLTLGNGENGYELKALINLEQLQHDHGLKPALLGFTTQLYKISQTLQIIGA</sequence>